<dbReference type="PANTHER" id="PTHR11122:SF13">
    <property type="entry name" value="GLUCOSE-6-PHOSPHATE 1-EPIMERASE"/>
    <property type="match status" value="1"/>
</dbReference>
<comment type="cofactor">
    <cofactor evidence="1">
        <name>Ca(2+)</name>
        <dbReference type="ChEBI" id="CHEBI:29108"/>
    </cofactor>
</comment>
<comment type="subunit">
    <text evidence="2">Monomer.</text>
</comment>
<dbReference type="InterPro" id="IPR011013">
    <property type="entry name" value="Gal_mutarotase_sf_dom"/>
</dbReference>
<keyword evidence="5" id="KW-1185">Reference proteome</keyword>
<organism evidence="4 5">
    <name type="scientific">Taibaiella soli</name>
    <dbReference type="NCBI Taxonomy" id="1649169"/>
    <lineage>
        <taxon>Bacteria</taxon>
        <taxon>Pseudomonadati</taxon>
        <taxon>Bacteroidota</taxon>
        <taxon>Chitinophagia</taxon>
        <taxon>Chitinophagales</taxon>
        <taxon>Chitinophagaceae</taxon>
        <taxon>Taibaiella</taxon>
    </lineage>
</organism>
<dbReference type="AlphaFoldDB" id="A0A2W2C2D1"/>
<keyword evidence="3" id="KW-0106">Calcium</keyword>
<protein>
    <submittedName>
        <fullName evidence="4">Aldose 1-epimerase family protein</fullName>
    </submittedName>
</protein>
<dbReference type="CDD" id="cd09024">
    <property type="entry name" value="Aldose_epim_lacX"/>
    <property type="match status" value="1"/>
</dbReference>
<dbReference type="InterPro" id="IPR008183">
    <property type="entry name" value="Aldose_1/G6P_1-epimerase"/>
</dbReference>
<reference evidence="4 5" key="1">
    <citation type="submission" date="2018-06" db="EMBL/GenBank/DDBJ databases">
        <title>Mucibacter soli gen. nov., sp. nov., a new member of the family Chitinophagaceae producing mucin.</title>
        <authorList>
            <person name="Kim M.-K."/>
            <person name="Park S."/>
            <person name="Kim T.-S."/>
            <person name="Joung Y."/>
            <person name="Han J.-H."/>
            <person name="Kim S.B."/>
        </authorList>
    </citation>
    <scope>NUCLEOTIDE SEQUENCE [LARGE SCALE GENOMIC DNA]</scope>
    <source>
        <strain evidence="4 5">R1-15</strain>
    </source>
</reference>
<dbReference type="Gene3D" id="2.70.98.10">
    <property type="match status" value="1"/>
</dbReference>
<gene>
    <name evidence="4" type="ORF">DN068_04305</name>
</gene>
<dbReference type="EMBL" id="QKTW01000006">
    <property type="protein sequence ID" value="PZF74243.1"/>
    <property type="molecule type" value="Genomic_DNA"/>
</dbReference>
<proteinExistence type="predicted"/>
<evidence type="ECO:0000256" key="2">
    <source>
        <dbReference type="ARBA" id="ARBA00011245"/>
    </source>
</evidence>
<name>A0A2W2C2D1_9BACT</name>
<dbReference type="GO" id="GO:0005975">
    <property type="term" value="P:carbohydrate metabolic process"/>
    <property type="evidence" value="ECO:0007669"/>
    <property type="project" value="InterPro"/>
</dbReference>
<dbReference type="InterPro" id="IPR014718">
    <property type="entry name" value="GH-type_carb-bd"/>
</dbReference>
<dbReference type="Proteomes" id="UP000248745">
    <property type="component" value="Unassembled WGS sequence"/>
</dbReference>
<evidence type="ECO:0000256" key="3">
    <source>
        <dbReference type="ARBA" id="ARBA00022837"/>
    </source>
</evidence>
<dbReference type="SUPFAM" id="SSF74650">
    <property type="entry name" value="Galactose mutarotase-like"/>
    <property type="match status" value="1"/>
</dbReference>
<evidence type="ECO:0000313" key="5">
    <source>
        <dbReference type="Proteomes" id="UP000248745"/>
    </source>
</evidence>
<evidence type="ECO:0000313" key="4">
    <source>
        <dbReference type="EMBL" id="PZF74243.1"/>
    </source>
</evidence>
<dbReference type="RefSeq" id="WP_110997659.1">
    <property type="nucleotide sequence ID" value="NZ_QKTW01000006.1"/>
</dbReference>
<dbReference type="GO" id="GO:0016853">
    <property type="term" value="F:isomerase activity"/>
    <property type="evidence" value="ECO:0007669"/>
    <property type="project" value="InterPro"/>
</dbReference>
<dbReference type="PANTHER" id="PTHR11122">
    <property type="entry name" value="APOSPORY-ASSOCIATED PROTEIN C-RELATED"/>
    <property type="match status" value="1"/>
</dbReference>
<comment type="caution">
    <text evidence="4">The sequence shown here is derived from an EMBL/GenBank/DDBJ whole genome shotgun (WGS) entry which is preliminary data.</text>
</comment>
<evidence type="ECO:0000256" key="1">
    <source>
        <dbReference type="ARBA" id="ARBA00001913"/>
    </source>
</evidence>
<dbReference type="OrthoDB" id="9795355at2"/>
<sequence>MDIVLENEKLKVKIHPRGAELQSIYHKEYKQEYMWNGDPTHWAKFSPILFPVVGQLKDNTYYYKDKAYSLSRHGFAREMMFETSLVTETSVRFSLKSNEETRRNYPFDFELCIHYKIEGDQLYTGYEVINTGTEIMYFSIGGHPAFAVPLEKGRDYGEYKIEFSEEETAPRWLINDGLISVSAPFLDHQKSFKLSNELFAKDAIVLKHLSSKTVSLCSDSGHRGLTIRIEGFPFLGIWAAPNAPFVCIEPWCGIADSQFHNQQLTEKEGIISLDAGASWLHEWELLLF</sequence>
<accession>A0A2W2C2D1</accession>
<dbReference type="GO" id="GO:0030246">
    <property type="term" value="F:carbohydrate binding"/>
    <property type="evidence" value="ECO:0007669"/>
    <property type="project" value="InterPro"/>
</dbReference>
<dbReference type="InterPro" id="IPR037481">
    <property type="entry name" value="LacX"/>
</dbReference>
<dbReference type="Pfam" id="PF01263">
    <property type="entry name" value="Aldose_epim"/>
    <property type="match status" value="1"/>
</dbReference>